<dbReference type="OrthoDB" id="242612at2"/>
<reference evidence="1 2" key="1">
    <citation type="journal article" date="2019" name="Nat. Med.">
        <title>A library of human gut bacterial isolates paired with longitudinal multiomics data enables mechanistic microbiome research.</title>
        <authorList>
            <person name="Poyet M."/>
            <person name="Groussin M."/>
            <person name="Gibbons S.M."/>
            <person name="Avila-Pacheco J."/>
            <person name="Jiang X."/>
            <person name="Kearney S.M."/>
            <person name="Perrotta A.R."/>
            <person name="Berdy B."/>
            <person name="Zhao S."/>
            <person name="Lieberman T.D."/>
            <person name="Swanson P.K."/>
            <person name="Smith M."/>
            <person name="Roesemann S."/>
            <person name="Alexander J.E."/>
            <person name="Rich S.A."/>
            <person name="Livny J."/>
            <person name="Vlamakis H."/>
            <person name="Clish C."/>
            <person name="Bullock K."/>
            <person name="Deik A."/>
            <person name="Scott J."/>
            <person name="Pierce K.A."/>
            <person name="Xavier R.J."/>
            <person name="Alm E.J."/>
        </authorList>
    </citation>
    <scope>NUCLEOTIDE SEQUENCE [LARGE SCALE GENOMIC DNA]</scope>
    <source>
        <strain evidence="1 2">BIOML-A266</strain>
    </source>
</reference>
<name>A0A5B3I8G4_9BACT</name>
<evidence type="ECO:0000313" key="2">
    <source>
        <dbReference type="Proteomes" id="UP000322940"/>
    </source>
</evidence>
<sequence length="431" mass="49057">MKTFKMILCAAAVVLTAAGCEKEWDKSQWPEIPRRPDAVPNTGNYQFSDGVMSEEVLHNYLSRAITQTEFLSGPETSTDGVYGTEDDERMLLNVGAKFIGRAMYQWNKEGYFMNDAWFADAKARIARMHQQDPDLIFQGAMFETVSTRVNDIPVPEWVFRAFGKEPEERNFRFDDIRDEGGLYLGQWGENTCVPDMSREEAQMWFYFMAVKYMEAGIEAFHCGQVRLMASMGDSDNGYAGYRNLLSKIREAAKTKAARGTVIMDAHLANGGIVVDGRHLFDFVSFPLRPKEIVGEPIKAKLEKGYLDSVIGYTQGGETPSGWTADRIPYILEFDNFGESSHPGSYNWGDNFVWGYDEISWFSLCDDEYARYWLEYAVDYMNRVDPVGYIQMPGCRVSVSAATRFYRCNTQSEATPTGRSTEETIKKIWSNQ</sequence>
<dbReference type="PROSITE" id="PS51257">
    <property type="entry name" value="PROKAR_LIPOPROTEIN"/>
    <property type="match status" value="1"/>
</dbReference>
<dbReference type="EMBL" id="VVXH01000002">
    <property type="protein sequence ID" value="KAA2380329.1"/>
    <property type="molecule type" value="Genomic_DNA"/>
</dbReference>
<protein>
    <submittedName>
        <fullName evidence="1">Uncharacterized protein</fullName>
    </submittedName>
</protein>
<comment type="caution">
    <text evidence="1">The sequence shown here is derived from an EMBL/GenBank/DDBJ whole genome shotgun (WGS) entry which is preliminary data.</text>
</comment>
<gene>
    <name evidence="1" type="ORF">F2Y10_02465</name>
</gene>
<organism evidence="1 2">
    <name type="scientific">Alistipes onderdonkii</name>
    <dbReference type="NCBI Taxonomy" id="328813"/>
    <lineage>
        <taxon>Bacteria</taxon>
        <taxon>Pseudomonadati</taxon>
        <taxon>Bacteroidota</taxon>
        <taxon>Bacteroidia</taxon>
        <taxon>Bacteroidales</taxon>
        <taxon>Rikenellaceae</taxon>
        <taxon>Alistipes</taxon>
    </lineage>
</organism>
<proteinExistence type="predicted"/>
<dbReference type="RefSeq" id="WP_026318450.1">
    <property type="nucleotide sequence ID" value="NZ_AP025562.1"/>
</dbReference>
<dbReference type="AlphaFoldDB" id="A0A5B3I8G4"/>
<evidence type="ECO:0000313" key="1">
    <source>
        <dbReference type="EMBL" id="KAA2380329.1"/>
    </source>
</evidence>
<dbReference type="Proteomes" id="UP000322940">
    <property type="component" value="Unassembled WGS sequence"/>
</dbReference>
<accession>A0A5B3I8G4</accession>